<dbReference type="Proteomes" id="UP000267223">
    <property type="component" value="Unassembled WGS sequence"/>
</dbReference>
<gene>
    <name evidence="1" type="ORF">EFY79_14070</name>
</gene>
<dbReference type="Pfam" id="PF24716">
    <property type="entry name" value="WapI"/>
    <property type="match status" value="1"/>
</dbReference>
<keyword evidence="2" id="KW-1185">Reference proteome</keyword>
<dbReference type="EMBL" id="RJJR01000012">
    <property type="protein sequence ID" value="RNI34811.1"/>
    <property type="molecule type" value="Genomic_DNA"/>
</dbReference>
<evidence type="ECO:0000313" key="1">
    <source>
        <dbReference type="EMBL" id="RNI34811.1"/>
    </source>
</evidence>
<name>A0A3M9NAM6_9BACT</name>
<dbReference type="RefSeq" id="WP_123121367.1">
    <property type="nucleotide sequence ID" value="NZ_RJJR01000012.1"/>
</dbReference>
<accession>A0A3M9NAM6</accession>
<sequence>MTQYSETYFEIFDGGDMIRVEPYQAIKDGSALDWDRNWIKTKVKIKGGVFSGQYVADFMTTDFELLKRDFKKLDKDFNATANFEPLEGQLKLNISGDGLGHFEVKCIAQDQPGVGGTLSFILSFDQTELARLINELDKITKAFPISGDMTLKNE</sequence>
<evidence type="ECO:0000313" key="2">
    <source>
        <dbReference type="Proteomes" id="UP000267223"/>
    </source>
</evidence>
<protein>
    <submittedName>
        <fullName evidence="1">Uncharacterized protein</fullName>
    </submittedName>
</protein>
<dbReference type="InterPro" id="IPR056510">
    <property type="entry name" value="WapI"/>
</dbReference>
<reference evidence="1 2" key="1">
    <citation type="submission" date="2018-11" db="EMBL/GenBank/DDBJ databases">
        <title>Draft genome sequence of Ferruginibacter sp. BO-59.</title>
        <authorList>
            <person name="Im W.T."/>
        </authorList>
    </citation>
    <scope>NUCLEOTIDE SEQUENCE [LARGE SCALE GENOMIC DNA]</scope>
    <source>
        <strain evidence="1 2">BO-59</strain>
    </source>
</reference>
<organism evidence="1 2">
    <name type="scientific">Hanamia caeni</name>
    <dbReference type="NCBI Taxonomy" id="2294116"/>
    <lineage>
        <taxon>Bacteria</taxon>
        <taxon>Pseudomonadati</taxon>
        <taxon>Bacteroidota</taxon>
        <taxon>Chitinophagia</taxon>
        <taxon>Chitinophagales</taxon>
        <taxon>Chitinophagaceae</taxon>
        <taxon>Hanamia</taxon>
    </lineage>
</organism>
<dbReference type="AlphaFoldDB" id="A0A3M9NAM6"/>
<proteinExistence type="predicted"/>
<dbReference type="OrthoDB" id="665647at2"/>
<comment type="caution">
    <text evidence="1">The sequence shown here is derived from an EMBL/GenBank/DDBJ whole genome shotgun (WGS) entry which is preliminary data.</text>
</comment>